<reference evidence="13" key="3">
    <citation type="submission" date="2023-05" db="EMBL/GenBank/DDBJ databases">
        <authorList>
            <person name="Smith C.H."/>
        </authorList>
    </citation>
    <scope>NUCLEOTIDE SEQUENCE</scope>
    <source>
        <strain evidence="13">CHS0354</strain>
        <tissue evidence="13">Mantle</tissue>
    </source>
</reference>
<dbReference type="PROSITE" id="PS50262">
    <property type="entry name" value="G_PROTEIN_RECEP_F1_2"/>
    <property type="match status" value="1"/>
</dbReference>
<keyword evidence="14" id="KW-1185">Reference proteome</keyword>
<reference evidence="13" key="1">
    <citation type="journal article" date="2021" name="Genome Biol. Evol.">
        <title>A High-Quality Reference Genome for a Parasitic Bivalve with Doubly Uniparental Inheritance (Bivalvia: Unionida).</title>
        <authorList>
            <person name="Smith C.H."/>
        </authorList>
    </citation>
    <scope>NUCLEOTIDE SEQUENCE</scope>
    <source>
        <strain evidence="13">CHS0354</strain>
    </source>
</reference>
<dbReference type="InterPro" id="IPR017452">
    <property type="entry name" value="GPCR_Rhodpsn_7TM"/>
</dbReference>
<keyword evidence="4 11" id="KW-1133">Transmembrane helix</keyword>
<dbReference type="Proteomes" id="UP001195483">
    <property type="component" value="Unassembled WGS sequence"/>
</dbReference>
<feature type="transmembrane region" description="Helical" evidence="11">
    <location>
        <begin position="115"/>
        <end position="133"/>
    </location>
</feature>
<feature type="compositionally biased region" description="Basic and acidic residues" evidence="10">
    <location>
        <begin position="295"/>
        <end position="308"/>
    </location>
</feature>
<sequence>CTLSETIFTMDISNYSTDAVQKSSPSLEELNDEEIYRLIPLFVYLLLISVTGIGGNGLVCYIYKTKYRLHSSQNFILCLSAIDLFACFIVVPLDFFTILKQFNFEVIWACKLSRFLNTLVTISSSFLLLAIAVDRYRKVCKSFGWQISPNAARALCWVSILTGVFFSWPALYLYGKKSFTVQEFNMTATECAINDAISQTMFPFLNNLFFGLLFLTGTVSSSLLYSFIRRFIRQHEKTQRPYLNASVSMRSTTVHFGQAYVLPKQNEQNYQKRTNKRKKSKRDNGDRSCAGRPESSSKDDHSVTKDDLSFSNVDDLSTSTRNSISMSVVQVEHKSEVCKLDDSDIKADRDTTDMDPSSKCRFQPGTNENVNAMENPAPHTEDDSKNLKTESVIENEGKNQSTVKTSSKGKFSKFRSPSFGQNINRTTRHVSSALSVITSRSGRDHCHAFDRTQYFKQARSRKTAFLMFVITLSFILSYLPNILLMLIRSLQDGFVDSMSSSERAAYKLFLRSYFLNCALNPFVYGACDSRFRSSCKDLFKKIFRRK</sequence>
<keyword evidence="5 9" id="KW-0297">G-protein coupled receptor</keyword>
<dbReference type="PANTHER" id="PTHR24230">
    <property type="entry name" value="G-PROTEIN COUPLED RECEPTOR"/>
    <property type="match status" value="1"/>
</dbReference>
<feature type="transmembrane region" description="Helical" evidence="11">
    <location>
        <begin position="154"/>
        <end position="174"/>
    </location>
</feature>
<evidence type="ECO:0000256" key="3">
    <source>
        <dbReference type="ARBA" id="ARBA00022692"/>
    </source>
</evidence>
<comment type="similarity">
    <text evidence="9">Belongs to the G-protein coupled receptor 1 family.</text>
</comment>
<keyword evidence="7 9" id="KW-0675">Receptor</keyword>
<dbReference type="SUPFAM" id="SSF81321">
    <property type="entry name" value="Family A G protein-coupled receptor-like"/>
    <property type="match status" value="1"/>
</dbReference>
<keyword evidence="8 9" id="KW-0807">Transducer</keyword>
<accession>A0AAE0S0T0</accession>
<evidence type="ECO:0000256" key="6">
    <source>
        <dbReference type="ARBA" id="ARBA00023136"/>
    </source>
</evidence>
<feature type="non-terminal residue" evidence="13">
    <location>
        <position position="1"/>
    </location>
</feature>
<dbReference type="GO" id="GO:0008528">
    <property type="term" value="F:G protein-coupled peptide receptor activity"/>
    <property type="evidence" value="ECO:0007669"/>
    <property type="project" value="TreeGrafter"/>
</dbReference>
<protein>
    <recommendedName>
        <fullName evidence="12">G-protein coupled receptors family 1 profile domain-containing protein</fullName>
    </recommendedName>
</protein>
<evidence type="ECO:0000256" key="2">
    <source>
        <dbReference type="ARBA" id="ARBA00022475"/>
    </source>
</evidence>
<keyword evidence="3 9" id="KW-0812">Transmembrane</keyword>
<evidence type="ECO:0000313" key="13">
    <source>
        <dbReference type="EMBL" id="KAK3583182.1"/>
    </source>
</evidence>
<dbReference type="Gene3D" id="1.20.1070.10">
    <property type="entry name" value="Rhodopsin 7-helix transmembrane proteins"/>
    <property type="match status" value="2"/>
</dbReference>
<feature type="transmembrane region" description="Helical" evidence="11">
    <location>
        <begin position="208"/>
        <end position="228"/>
    </location>
</feature>
<dbReference type="GO" id="GO:0005886">
    <property type="term" value="C:plasma membrane"/>
    <property type="evidence" value="ECO:0007669"/>
    <property type="project" value="UniProtKB-SubCell"/>
</dbReference>
<dbReference type="AlphaFoldDB" id="A0AAE0S0T0"/>
<dbReference type="PANTHER" id="PTHR24230:SF0">
    <property type="entry name" value="G-PROTEIN COUPLED RECEPTORS FAMILY 1 PROFILE DOMAIN-CONTAINING PROTEIN"/>
    <property type="match status" value="1"/>
</dbReference>
<dbReference type="PROSITE" id="PS00237">
    <property type="entry name" value="G_PROTEIN_RECEP_F1_1"/>
    <property type="match status" value="1"/>
</dbReference>
<feature type="domain" description="G-protein coupled receptors family 1 profile" evidence="12">
    <location>
        <begin position="55"/>
        <end position="524"/>
    </location>
</feature>
<proteinExistence type="inferred from homology"/>
<evidence type="ECO:0000256" key="8">
    <source>
        <dbReference type="ARBA" id="ARBA00023224"/>
    </source>
</evidence>
<gene>
    <name evidence="13" type="ORF">CHS0354_025701</name>
</gene>
<reference evidence="13" key="2">
    <citation type="journal article" date="2021" name="Genome Biol. Evol.">
        <title>Developing a high-quality reference genome for a parasitic bivalve with doubly uniparental inheritance (Bivalvia: Unionida).</title>
        <authorList>
            <person name="Smith C.H."/>
        </authorList>
    </citation>
    <scope>NUCLEOTIDE SEQUENCE</scope>
    <source>
        <strain evidence="13">CHS0354</strain>
        <tissue evidence="13">Mantle</tissue>
    </source>
</reference>
<organism evidence="13 14">
    <name type="scientific">Potamilus streckersoni</name>
    <dbReference type="NCBI Taxonomy" id="2493646"/>
    <lineage>
        <taxon>Eukaryota</taxon>
        <taxon>Metazoa</taxon>
        <taxon>Spiralia</taxon>
        <taxon>Lophotrochozoa</taxon>
        <taxon>Mollusca</taxon>
        <taxon>Bivalvia</taxon>
        <taxon>Autobranchia</taxon>
        <taxon>Heteroconchia</taxon>
        <taxon>Palaeoheterodonta</taxon>
        <taxon>Unionida</taxon>
        <taxon>Unionoidea</taxon>
        <taxon>Unionidae</taxon>
        <taxon>Ambleminae</taxon>
        <taxon>Lampsilini</taxon>
        <taxon>Potamilus</taxon>
    </lineage>
</organism>
<evidence type="ECO:0000259" key="12">
    <source>
        <dbReference type="PROSITE" id="PS50262"/>
    </source>
</evidence>
<keyword evidence="2" id="KW-1003">Cell membrane</keyword>
<feature type="region of interest" description="Disordered" evidence="10">
    <location>
        <begin position="266"/>
        <end position="317"/>
    </location>
</feature>
<evidence type="ECO:0000313" key="14">
    <source>
        <dbReference type="Proteomes" id="UP001195483"/>
    </source>
</evidence>
<dbReference type="InterPro" id="IPR000276">
    <property type="entry name" value="GPCR_Rhodpsn"/>
</dbReference>
<keyword evidence="6 11" id="KW-0472">Membrane</keyword>
<evidence type="ECO:0000256" key="1">
    <source>
        <dbReference type="ARBA" id="ARBA00004651"/>
    </source>
</evidence>
<evidence type="ECO:0000256" key="5">
    <source>
        <dbReference type="ARBA" id="ARBA00023040"/>
    </source>
</evidence>
<feature type="transmembrane region" description="Helical" evidence="11">
    <location>
        <begin position="75"/>
        <end position="95"/>
    </location>
</feature>
<feature type="region of interest" description="Disordered" evidence="10">
    <location>
        <begin position="346"/>
        <end position="386"/>
    </location>
</feature>
<feature type="transmembrane region" description="Helical" evidence="11">
    <location>
        <begin position="464"/>
        <end position="488"/>
    </location>
</feature>
<dbReference type="CDD" id="cd00637">
    <property type="entry name" value="7tm_classA_rhodopsin-like"/>
    <property type="match status" value="2"/>
</dbReference>
<feature type="compositionally biased region" description="Basic and acidic residues" evidence="10">
    <location>
        <begin position="346"/>
        <end position="358"/>
    </location>
</feature>
<evidence type="ECO:0000256" key="4">
    <source>
        <dbReference type="ARBA" id="ARBA00022989"/>
    </source>
</evidence>
<feature type="transmembrane region" description="Helical" evidence="11">
    <location>
        <begin position="508"/>
        <end position="527"/>
    </location>
</feature>
<feature type="transmembrane region" description="Helical" evidence="11">
    <location>
        <begin position="41"/>
        <end position="63"/>
    </location>
</feature>
<evidence type="ECO:0000256" key="9">
    <source>
        <dbReference type="RuleBase" id="RU000688"/>
    </source>
</evidence>
<dbReference type="GO" id="GO:0007218">
    <property type="term" value="P:neuropeptide signaling pathway"/>
    <property type="evidence" value="ECO:0007669"/>
    <property type="project" value="TreeGrafter"/>
</dbReference>
<dbReference type="EMBL" id="JAEAOA010001532">
    <property type="protein sequence ID" value="KAK3583182.1"/>
    <property type="molecule type" value="Genomic_DNA"/>
</dbReference>
<evidence type="ECO:0000256" key="10">
    <source>
        <dbReference type="SAM" id="MobiDB-lite"/>
    </source>
</evidence>
<evidence type="ECO:0000256" key="7">
    <source>
        <dbReference type="ARBA" id="ARBA00023170"/>
    </source>
</evidence>
<comment type="subcellular location">
    <subcellularLocation>
        <location evidence="1">Cell membrane</location>
        <topology evidence="1">Multi-pass membrane protein</topology>
    </subcellularLocation>
</comment>
<evidence type="ECO:0000256" key="11">
    <source>
        <dbReference type="SAM" id="Phobius"/>
    </source>
</evidence>
<dbReference type="Pfam" id="PF00001">
    <property type="entry name" value="7tm_1"/>
    <property type="match status" value="1"/>
</dbReference>
<name>A0AAE0S0T0_9BIVA</name>
<dbReference type="PRINTS" id="PR00237">
    <property type="entry name" value="GPCRRHODOPSN"/>
</dbReference>
<comment type="caution">
    <text evidence="13">The sequence shown here is derived from an EMBL/GenBank/DDBJ whole genome shotgun (WGS) entry which is preliminary data.</text>
</comment>